<organism evidence="1">
    <name type="scientific">Dulem virus 42</name>
    <dbReference type="NCBI Taxonomy" id="3145760"/>
    <lineage>
        <taxon>Viruses</taxon>
        <taxon>Duplodnaviria</taxon>
        <taxon>Heunggongvirae</taxon>
        <taxon>Uroviricota</taxon>
        <taxon>Caudoviricetes</taxon>
    </lineage>
</organism>
<protein>
    <submittedName>
        <fullName evidence="1">Uncharacterized protein</fullName>
    </submittedName>
</protein>
<dbReference type="EMBL" id="PP511876">
    <property type="protein sequence ID" value="XCD08337.1"/>
    <property type="molecule type" value="Genomic_DNA"/>
</dbReference>
<name>A0AAU8BBN3_9CAUD</name>
<proteinExistence type="predicted"/>
<dbReference type="Pfam" id="PF24132">
    <property type="entry name" value="DUF7399"/>
    <property type="match status" value="1"/>
</dbReference>
<reference evidence="1" key="1">
    <citation type="submission" date="2024-03" db="EMBL/GenBank/DDBJ databases">
        <title>Diverse circular DNA viruses in blood, oral, and fecal samples of captive lemurs.</title>
        <authorList>
            <person name="Paietta E.N."/>
            <person name="Kraberger S."/>
            <person name="Lund M.C."/>
            <person name="Custer J.M."/>
            <person name="Vargas K.M."/>
            <person name="Ehmke E.E."/>
            <person name="Yoder A.D."/>
            <person name="Varsani A."/>
        </authorList>
    </citation>
    <scope>NUCLEOTIDE SEQUENCE</scope>
    <source>
        <strain evidence="1">Duke_30FF_63</strain>
    </source>
</reference>
<sequence length="126" mass="14410">MTNALKIKGLPFNQGDLLKKTEDGDYELISEQTIGDSAYVKTIFTLSSDYAEYLKNSGILEEVEEKTDKKFVNIFDEVSKLLSVYEKELSDIDLDMKDQPACLRVEKETVLLNMIKLLKHLNSLKK</sequence>
<evidence type="ECO:0000313" key="1">
    <source>
        <dbReference type="EMBL" id="XCD08337.1"/>
    </source>
</evidence>
<accession>A0AAU8BBN3</accession>
<dbReference type="InterPro" id="IPR055823">
    <property type="entry name" value="DUF7399"/>
</dbReference>